<dbReference type="Proteomes" id="UP000001542">
    <property type="component" value="Unassembled WGS sequence"/>
</dbReference>
<accession>A2ECY3</accession>
<organism evidence="2 3">
    <name type="scientific">Trichomonas vaginalis (strain ATCC PRA-98 / G3)</name>
    <dbReference type="NCBI Taxonomy" id="412133"/>
    <lineage>
        <taxon>Eukaryota</taxon>
        <taxon>Metamonada</taxon>
        <taxon>Parabasalia</taxon>
        <taxon>Trichomonadida</taxon>
        <taxon>Trichomonadidae</taxon>
        <taxon>Trichomonas</taxon>
    </lineage>
</organism>
<keyword evidence="1" id="KW-0732">Signal</keyword>
<feature type="chain" id="PRO_5012112998" evidence="1">
    <location>
        <begin position="16"/>
        <end position="691"/>
    </location>
</feature>
<evidence type="ECO:0000313" key="2">
    <source>
        <dbReference type="EMBL" id="EAY09528.1"/>
    </source>
</evidence>
<dbReference type="VEuPathDB" id="TrichDB:TVAG_102770"/>
<dbReference type="EMBL" id="DS113356">
    <property type="protein sequence ID" value="EAY09528.1"/>
    <property type="molecule type" value="Genomic_DNA"/>
</dbReference>
<reference evidence="2" key="2">
    <citation type="journal article" date="2007" name="Science">
        <title>Draft genome sequence of the sexually transmitted pathogen Trichomonas vaginalis.</title>
        <authorList>
            <person name="Carlton J.M."/>
            <person name="Hirt R.P."/>
            <person name="Silva J.C."/>
            <person name="Delcher A.L."/>
            <person name="Schatz M."/>
            <person name="Zhao Q."/>
            <person name="Wortman J.R."/>
            <person name="Bidwell S.L."/>
            <person name="Alsmark U.C.M."/>
            <person name="Besteiro S."/>
            <person name="Sicheritz-Ponten T."/>
            <person name="Noel C.J."/>
            <person name="Dacks J.B."/>
            <person name="Foster P.G."/>
            <person name="Simillion C."/>
            <person name="Van de Peer Y."/>
            <person name="Miranda-Saavedra D."/>
            <person name="Barton G.J."/>
            <person name="Westrop G.D."/>
            <person name="Mueller S."/>
            <person name="Dessi D."/>
            <person name="Fiori P.L."/>
            <person name="Ren Q."/>
            <person name="Paulsen I."/>
            <person name="Zhang H."/>
            <person name="Bastida-Corcuera F.D."/>
            <person name="Simoes-Barbosa A."/>
            <person name="Brown M.T."/>
            <person name="Hayes R.D."/>
            <person name="Mukherjee M."/>
            <person name="Okumura C.Y."/>
            <person name="Schneider R."/>
            <person name="Smith A.J."/>
            <person name="Vanacova S."/>
            <person name="Villalvazo M."/>
            <person name="Haas B.J."/>
            <person name="Pertea M."/>
            <person name="Feldblyum T.V."/>
            <person name="Utterback T.R."/>
            <person name="Shu C.L."/>
            <person name="Osoegawa K."/>
            <person name="de Jong P.J."/>
            <person name="Hrdy I."/>
            <person name="Horvathova L."/>
            <person name="Zubacova Z."/>
            <person name="Dolezal P."/>
            <person name="Malik S.B."/>
            <person name="Logsdon J.M. Jr."/>
            <person name="Henze K."/>
            <person name="Gupta A."/>
            <person name="Wang C.C."/>
            <person name="Dunne R.L."/>
            <person name="Upcroft J.A."/>
            <person name="Upcroft P."/>
            <person name="White O."/>
            <person name="Salzberg S.L."/>
            <person name="Tang P."/>
            <person name="Chiu C.-H."/>
            <person name="Lee Y.-S."/>
            <person name="Embley T.M."/>
            <person name="Coombs G.H."/>
            <person name="Mottram J.C."/>
            <person name="Tachezy J."/>
            <person name="Fraser-Liggett C.M."/>
            <person name="Johnson P.J."/>
        </authorList>
    </citation>
    <scope>NUCLEOTIDE SEQUENCE [LARGE SCALE GENOMIC DNA]</scope>
    <source>
        <strain evidence="2">G3</strain>
    </source>
</reference>
<dbReference type="KEGG" id="tva:4767450"/>
<proteinExistence type="predicted"/>
<name>A2ECY3_TRIV3</name>
<protein>
    <submittedName>
        <fullName evidence="2">Uncharacterized protein</fullName>
    </submittedName>
</protein>
<feature type="signal peptide" evidence="1">
    <location>
        <begin position="1"/>
        <end position="15"/>
    </location>
</feature>
<dbReference type="RefSeq" id="XP_001321751.1">
    <property type="nucleotide sequence ID" value="XM_001321716.1"/>
</dbReference>
<keyword evidence="3" id="KW-1185">Reference proteome</keyword>
<sequence length="691" mass="79369">MLIFVLFVNCNCISCCFYLTSENLCREGYAKVQIHKFDKWDNFTRDIAEAENVNFDFADSFDKDHPFFESLRLKFGCTFAITGLNNHTKIKFDALSSFFFAYDISLTNIIIIMNKPELSANVIRLTKTKFIPETGISISVETLSSDSESLTSIAILQATNFEIFYKSMLNNNKIKIEPSSKSSFVDIHIMDVTGDISFGTQFQGFLITFENGKELQLNAFQCHVNMKFDMITPNATLKLWQYFISQAFFDSYVSFFLNEPTNIIADYFPSNTFDRNATNTQHVQYYVYAYNDINFVSKSIASLIVFDLTDSNANLTFLHGGFLQKLISVNSNIIINDASSSNHILIVVSEMINSTLNSSQNLIDFVEKCKFTNSKFHGSYKFRKSIQFSGSNFYIENAILNKSEPIIFVDSTSNKTLQIDNFVGGAENLNFAIQSSSDYYSNIICSKQKDFIKYKTINFTDSDSIKVYDIIYHEADQEGNYCIDLNRTDKNKYKENLKICIPTNKDSCPEGYQRKPKFADSFANISSTVNIIILTNKTDTLDLSACHKDVSIKWLYSNISQLNLTIIGTYFQTLTLIGINTHFNNEIYCETVILQNSNITSDYILNTKDLHFDQLSSFTNSNYSTNNFTLLNYNPKEIRFYDDFIQIDHMRFRNDHIILQSIMIYNGTQKLILVPNLQENCILKTQILDRF</sequence>
<dbReference type="AlphaFoldDB" id="A2ECY3"/>
<dbReference type="InParanoid" id="A2ECY3"/>
<dbReference type="VEuPathDB" id="TrichDB:TVAGG3_0757780"/>
<gene>
    <name evidence="2" type="ORF">TVAG_102770</name>
</gene>
<evidence type="ECO:0000313" key="3">
    <source>
        <dbReference type="Proteomes" id="UP000001542"/>
    </source>
</evidence>
<reference evidence="2" key="1">
    <citation type="submission" date="2006-10" db="EMBL/GenBank/DDBJ databases">
        <authorList>
            <person name="Amadeo P."/>
            <person name="Zhao Q."/>
            <person name="Wortman J."/>
            <person name="Fraser-Liggett C."/>
            <person name="Carlton J."/>
        </authorList>
    </citation>
    <scope>NUCLEOTIDE SEQUENCE</scope>
    <source>
        <strain evidence="2">G3</strain>
    </source>
</reference>
<evidence type="ECO:0000256" key="1">
    <source>
        <dbReference type="SAM" id="SignalP"/>
    </source>
</evidence>